<keyword evidence="1" id="KW-1133">Transmembrane helix</keyword>
<evidence type="ECO:0000313" key="3">
    <source>
        <dbReference type="Proteomes" id="UP000295411"/>
    </source>
</evidence>
<accession>A0A4R5TWQ4</accession>
<keyword evidence="1" id="KW-0472">Membrane</keyword>
<evidence type="ECO:0000256" key="1">
    <source>
        <dbReference type="SAM" id="Phobius"/>
    </source>
</evidence>
<proteinExistence type="predicted"/>
<dbReference type="RefSeq" id="WP_133403852.1">
    <property type="nucleotide sequence ID" value="NZ_SMTK01000003.1"/>
</dbReference>
<sequence>MMMDDLRGLVASSGLALELAGLVVAAVLIVTLVTIEIRRAGPVTGPDTGRRTGTATVSQTQGRVIVAVMLVLCVLLFLPRVLGLLA</sequence>
<keyword evidence="3" id="KW-1185">Reference proteome</keyword>
<dbReference type="AlphaFoldDB" id="A0A4R5TWQ4"/>
<protein>
    <submittedName>
        <fullName evidence="2">Uncharacterized protein</fullName>
    </submittedName>
</protein>
<reference evidence="2 3" key="1">
    <citation type="submission" date="2019-03" db="EMBL/GenBank/DDBJ databases">
        <title>Arthrobacter sp. nov., an bacterium isolated from biocrust in Mu Us Desert.</title>
        <authorList>
            <person name="Lixiong L."/>
        </authorList>
    </citation>
    <scope>NUCLEOTIDE SEQUENCE [LARGE SCALE GENOMIC DNA]</scope>
    <source>
        <strain evidence="2 3">SLN-3</strain>
    </source>
</reference>
<gene>
    <name evidence="2" type="ORF">E2F48_10105</name>
</gene>
<comment type="caution">
    <text evidence="2">The sequence shown here is derived from an EMBL/GenBank/DDBJ whole genome shotgun (WGS) entry which is preliminary data.</text>
</comment>
<feature type="transmembrane region" description="Helical" evidence="1">
    <location>
        <begin position="64"/>
        <end position="85"/>
    </location>
</feature>
<organism evidence="2 3">
    <name type="scientific">Arthrobacter crusticola</name>
    <dbReference type="NCBI Taxonomy" id="2547960"/>
    <lineage>
        <taxon>Bacteria</taxon>
        <taxon>Bacillati</taxon>
        <taxon>Actinomycetota</taxon>
        <taxon>Actinomycetes</taxon>
        <taxon>Micrococcales</taxon>
        <taxon>Micrococcaceae</taxon>
        <taxon>Arthrobacter</taxon>
    </lineage>
</organism>
<evidence type="ECO:0000313" key="2">
    <source>
        <dbReference type="EMBL" id="TDK25591.1"/>
    </source>
</evidence>
<dbReference type="Proteomes" id="UP000295411">
    <property type="component" value="Unassembled WGS sequence"/>
</dbReference>
<name>A0A4R5TWQ4_9MICC</name>
<keyword evidence="1" id="KW-0812">Transmembrane</keyword>
<dbReference type="EMBL" id="SMTK01000003">
    <property type="protein sequence ID" value="TDK25591.1"/>
    <property type="molecule type" value="Genomic_DNA"/>
</dbReference>